<dbReference type="GO" id="GO:0007608">
    <property type="term" value="P:sensory perception of smell"/>
    <property type="evidence" value="ECO:0007669"/>
    <property type="project" value="UniProtKB-KW"/>
</dbReference>
<sequence length="124" mass="13676">MIVDFELDAIEHYAGGCLVQISTQAGSVLLCIFLGYICGYVQAISISMGLAFQITQYCALGTIVTAKNEQITADIYDIGWNKLQKPQQQMVAFMLHRAQIARDLTVGQVAPLNMVTYVKVGRRT</sequence>
<dbReference type="GO" id="GO:0007165">
    <property type="term" value="P:signal transduction"/>
    <property type="evidence" value="ECO:0007669"/>
    <property type="project" value="UniProtKB-KW"/>
</dbReference>
<evidence type="ECO:0000313" key="9">
    <source>
        <dbReference type="EMBL" id="KAL1377154.1"/>
    </source>
</evidence>
<dbReference type="GO" id="GO:0016020">
    <property type="term" value="C:membrane"/>
    <property type="evidence" value="ECO:0007669"/>
    <property type="project" value="UniProtKB-SubCell"/>
</dbReference>
<proteinExistence type="predicted"/>
<dbReference type="Proteomes" id="UP001562425">
    <property type="component" value="Unassembled WGS sequence"/>
</dbReference>
<dbReference type="AlphaFoldDB" id="A0ABD1CMI7"/>
<evidence type="ECO:0000313" key="10">
    <source>
        <dbReference type="Proteomes" id="UP001562425"/>
    </source>
</evidence>
<keyword evidence="4" id="KW-0552">Olfaction</keyword>
<evidence type="ECO:0000256" key="2">
    <source>
        <dbReference type="ARBA" id="ARBA00022606"/>
    </source>
</evidence>
<evidence type="ECO:0000256" key="8">
    <source>
        <dbReference type="ARBA" id="ARBA00023224"/>
    </source>
</evidence>
<keyword evidence="6" id="KW-0472">Membrane</keyword>
<reference evidence="9 10" key="1">
    <citation type="submission" date="2024-05" db="EMBL/GenBank/DDBJ databases">
        <title>Culex pipiens pipiens assembly and annotation.</title>
        <authorList>
            <person name="Alout H."/>
            <person name="Durand T."/>
        </authorList>
    </citation>
    <scope>NUCLEOTIDE SEQUENCE [LARGE SCALE GENOMIC DNA]</scope>
    <source>
        <strain evidence="9">HA-2024</strain>
        <tissue evidence="9">Whole body</tissue>
    </source>
</reference>
<evidence type="ECO:0000256" key="6">
    <source>
        <dbReference type="ARBA" id="ARBA00023136"/>
    </source>
</evidence>
<gene>
    <name evidence="9" type="ORF">pipiens_001556</name>
</gene>
<comment type="caution">
    <text evidence="9">The sequence shown here is derived from an EMBL/GenBank/DDBJ whole genome shotgun (WGS) entry which is preliminary data.</text>
</comment>
<dbReference type="EMBL" id="JBEHCU010011148">
    <property type="protein sequence ID" value="KAL1377154.1"/>
    <property type="molecule type" value="Genomic_DNA"/>
</dbReference>
<keyword evidence="5" id="KW-1133">Transmembrane helix</keyword>
<evidence type="ECO:0000256" key="1">
    <source>
        <dbReference type="ARBA" id="ARBA00004141"/>
    </source>
</evidence>
<evidence type="ECO:0000256" key="3">
    <source>
        <dbReference type="ARBA" id="ARBA00022692"/>
    </source>
</evidence>
<dbReference type="Pfam" id="PF02949">
    <property type="entry name" value="7tm_6"/>
    <property type="match status" value="1"/>
</dbReference>
<keyword evidence="10" id="KW-1185">Reference proteome</keyword>
<evidence type="ECO:0000256" key="7">
    <source>
        <dbReference type="ARBA" id="ARBA00023170"/>
    </source>
</evidence>
<name>A0ABD1CMI7_CULPP</name>
<dbReference type="InterPro" id="IPR004117">
    <property type="entry name" value="7tm6_olfct_rcpt"/>
</dbReference>
<keyword evidence="7" id="KW-0675">Receptor</keyword>
<evidence type="ECO:0000256" key="5">
    <source>
        <dbReference type="ARBA" id="ARBA00022989"/>
    </source>
</evidence>
<evidence type="ECO:0008006" key="11">
    <source>
        <dbReference type="Google" id="ProtNLM"/>
    </source>
</evidence>
<keyword evidence="2" id="KW-0716">Sensory transduction</keyword>
<keyword evidence="3" id="KW-0812">Transmembrane</keyword>
<keyword evidence="8" id="KW-0807">Transducer</keyword>
<accession>A0ABD1CMI7</accession>
<comment type="subcellular location">
    <subcellularLocation>
        <location evidence="1">Membrane</location>
        <topology evidence="1">Multi-pass membrane protein</topology>
    </subcellularLocation>
</comment>
<evidence type="ECO:0000256" key="4">
    <source>
        <dbReference type="ARBA" id="ARBA00022725"/>
    </source>
</evidence>
<organism evidence="9 10">
    <name type="scientific">Culex pipiens pipiens</name>
    <name type="common">Northern house mosquito</name>
    <dbReference type="NCBI Taxonomy" id="38569"/>
    <lineage>
        <taxon>Eukaryota</taxon>
        <taxon>Metazoa</taxon>
        <taxon>Ecdysozoa</taxon>
        <taxon>Arthropoda</taxon>
        <taxon>Hexapoda</taxon>
        <taxon>Insecta</taxon>
        <taxon>Pterygota</taxon>
        <taxon>Neoptera</taxon>
        <taxon>Endopterygota</taxon>
        <taxon>Diptera</taxon>
        <taxon>Nematocera</taxon>
        <taxon>Culicoidea</taxon>
        <taxon>Culicidae</taxon>
        <taxon>Culicinae</taxon>
        <taxon>Culicini</taxon>
        <taxon>Culex</taxon>
        <taxon>Culex</taxon>
    </lineage>
</organism>
<protein>
    <recommendedName>
        <fullName evidence="11">Odorant receptor</fullName>
    </recommendedName>
</protein>